<keyword evidence="7" id="KW-0961">Cell wall biogenesis/degradation</keyword>
<organism evidence="10 11">
    <name type="scientific">Penstemon davidsonii</name>
    <dbReference type="NCBI Taxonomy" id="160366"/>
    <lineage>
        <taxon>Eukaryota</taxon>
        <taxon>Viridiplantae</taxon>
        <taxon>Streptophyta</taxon>
        <taxon>Embryophyta</taxon>
        <taxon>Tracheophyta</taxon>
        <taxon>Spermatophyta</taxon>
        <taxon>Magnoliopsida</taxon>
        <taxon>eudicotyledons</taxon>
        <taxon>Gunneridae</taxon>
        <taxon>Pentapetalae</taxon>
        <taxon>asterids</taxon>
        <taxon>lamiids</taxon>
        <taxon>Lamiales</taxon>
        <taxon>Plantaginaceae</taxon>
        <taxon>Cheloneae</taxon>
        <taxon>Penstemon</taxon>
    </lineage>
</organism>
<sequence length="523" mass="56900">MVRLRYQDDTSMAEHLNIYQGLINLFVVMEMPLDDEVMALLLLGSLSDSWDTLVVTISISAPDGVLTLEMVKNIPTPIVQVYEGGVRDVHDEYVMLSYGGDPEGSTQTISKEQLEAFTHRNKKEILIMDLKLVLSLCVCLVFLLCTREVHGLGTIFKVTNFGAIPDGKTDNSKAFVGAWAKACSTQGGVVEVPLGTYKLSSATFQGPCNGETLFRIKGTIKASNGPSLDQEYWIEFRDIDGFTILGNGTFDGKGKSAWSYNDCHKSLNCDHPPVSIRIISVKNSVIRGINSKNSKWFHFHIAMCDNVLVNNIDIIAPANSPNTDGIHISNSNNIRIRNTRISTGDDCISIGDGNTNINITRVLCGPGHGISIGSLGKYENEEDVRGITVTNCSFTNTDNGLRIKTWAPSTVSTTVSDVTFANINMNNVKNPVIIDQYYCPHSSCSHQGESDITIKGVKFINVKGNSASKVGVDIQCSKSKPCKDILLSGMDLQYKGTGQPTTASCSNAGLIFVGPNQTPSRCF</sequence>
<evidence type="ECO:0000256" key="7">
    <source>
        <dbReference type="ARBA" id="ARBA00023316"/>
    </source>
</evidence>
<comment type="similarity">
    <text evidence="2 9">Belongs to the glycosyl hydrolase 28 family.</text>
</comment>
<dbReference type="EMBL" id="JAYDYQ010002688">
    <property type="protein sequence ID" value="KAK4477801.1"/>
    <property type="molecule type" value="Genomic_DNA"/>
</dbReference>
<protein>
    <recommendedName>
        <fullName evidence="12">Polygalacturonase</fullName>
    </recommendedName>
</protein>
<name>A0ABR0CMV1_9LAMI</name>
<dbReference type="InterPro" id="IPR012334">
    <property type="entry name" value="Pectin_lyas_fold"/>
</dbReference>
<evidence type="ECO:0008006" key="12">
    <source>
        <dbReference type="Google" id="ProtNLM"/>
    </source>
</evidence>
<evidence type="ECO:0000313" key="11">
    <source>
        <dbReference type="Proteomes" id="UP001291926"/>
    </source>
</evidence>
<dbReference type="InterPro" id="IPR006626">
    <property type="entry name" value="PbH1"/>
</dbReference>
<reference evidence="10 11" key="1">
    <citation type="journal article" date="2023" name="bioRxiv">
        <title>Genome report: Whole genome sequence and annotation of Penstemon davidsonii.</title>
        <authorList>
            <person name="Ostevik K.L."/>
            <person name="Alabady M."/>
            <person name="Zhang M."/>
            <person name="Rausher M.D."/>
        </authorList>
    </citation>
    <scope>NUCLEOTIDE SEQUENCE [LARGE SCALE GENOMIC DNA]</scope>
    <source>
        <strain evidence="10">DNT005</strain>
        <tissue evidence="10">Whole leaf</tissue>
    </source>
</reference>
<comment type="caution">
    <text evidence="10">The sequence shown here is derived from an EMBL/GenBank/DDBJ whole genome shotgun (WGS) entry which is preliminary data.</text>
</comment>
<dbReference type="Pfam" id="PF14223">
    <property type="entry name" value="Retrotran_gag_2"/>
    <property type="match status" value="1"/>
</dbReference>
<evidence type="ECO:0000256" key="2">
    <source>
        <dbReference type="ARBA" id="ARBA00008834"/>
    </source>
</evidence>
<evidence type="ECO:0000256" key="3">
    <source>
        <dbReference type="ARBA" id="ARBA00022512"/>
    </source>
</evidence>
<evidence type="ECO:0000313" key="10">
    <source>
        <dbReference type="EMBL" id="KAK4477801.1"/>
    </source>
</evidence>
<dbReference type="SMART" id="SM00710">
    <property type="entry name" value="PbH1"/>
    <property type="match status" value="6"/>
</dbReference>
<keyword evidence="11" id="KW-1185">Reference proteome</keyword>
<keyword evidence="3" id="KW-0134">Cell wall</keyword>
<evidence type="ECO:0000256" key="1">
    <source>
        <dbReference type="ARBA" id="ARBA00004191"/>
    </source>
</evidence>
<evidence type="ECO:0000256" key="5">
    <source>
        <dbReference type="ARBA" id="ARBA00022801"/>
    </source>
</evidence>
<dbReference type="Pfam" id="PF00295">
    <property type="entry name" value="Glyco_hydro_28"/>
    <property type="match status" value="1"/>
</dbReference>
<evidence type="ECO:0000256" key="8">
    <source>
        <dbReference type="PROSITE-ProRule" id="PRU10052"/>
    </source>
</evidence>
<dbReference type="PANTHER" id="PTHR31375">
    <property type="match status" value="1"/>
</dbReference>
<keyword evidence="4" id="KW-0964">Secreted</keyword>
<dbReference type="InterPro" id="IPR000743">
    <property type="entry name" value="Glyco_hydro_28"/>
</dbReference>
<gene>
    <name evidence="10" type="ORF">RD792_017063</name>
</gene>
<evidence type="ECO:0000256" key="6">
    <source>
        <dbReference type="ARBA" id="ARBA00023295"/>
    </source>
</evidence>
<dbReference type="InterPro" id="IPR011050">
    <property type="entry name" value="Pectin_lyase_fold/virulence"/>
</dbReference>
<dbReference type="Proteomes" id="UP001291926">
    <property type="component" value="Unassembled WGS sequence"/>
</dbReference>
<evidence type="ECO:0000256" key="9">
    <source>
        <dbReference type="RuleBase" id="RU361169"/>
    </source>
</evidence>
<evidence type="ECO:0000256" key="4">
    <source>
        <dbReference type="ARBA" id="ARBA00022525"/>
    </source>
</evidence>
<keyword evidence="5 9" id="KW-0378">Hydrolase</keyword>
<dbReference type="SUPFAM" id="SSF51126">
    <property type="entry name" value="Pectin lyase-like"/>
    <property type="match status" value="1"/>
</dbReference>
<dbReference type="Gene3D" id="2.160.20.10">
    <property type="entry name" value="Single-stranded right-handed beta-helix, Pectin lyase-like"/>
    <property type="match status" value="1"/>
</dbReference>
<keyword evidence="6 9" id="KW-0326">Glycosidase</keyword>
<feature type="active site" evidence="8">
    <location>
        <position position="368"/>
    </location>
</feature>
<dbReference type="PROSITE" id="PS00502">
    <property type="entry name" value="POLYGALACTURONASE"/>
    <property type="match status" value="1"/>
</dbReference>
<proteinExistence type="inferred from homology"/>
<accession>A0ABR0CMV1</accession>
<comment type="subcellular location">
    <subcellularLocation>
        <location evidence="1">Secreted</location>
        <location evidence="1">Cell wall</location>
    </subcellularLocation>
</comment>